<dbReference type="PANTHER" id="PTHR30217:SF11">
    <property type="entry name" value="UBIQUINONE BIOSYNTHESIS PROTEIN UBIV"/>
    <property type="match status" value="1"/>
</dbReference>
<protein>
    <submittedName>
        <fullName evidence="1">Protease</fullName>
    </submittedName>
</protein>
<dbReference type="GO" id="GO:0006744">
    <property type="term" value="P:ubiquinone biosynthetic process"/>
    <property type="evidence" value="ECO:0007669"/>
    <property type="project" value="InterPro"/>
</dbReference>
<gene>
    <name evidence="1" type="ORF">MNBD_ALPHA01-1508</name>
</gene>
<dbReference type="InterPro" id="IPR051454">
    <property type="entry name" value="RNA/ubiquinone_mod_enzymes"/>
</dbReference>
<dbReference type="GO" id="GO:0006508">
    <property type="term" value="P:proteolysis"/>
    <property type="evidence" value="ECO:0007669"/>
    <property type="project" value="UniProtKB-KW"/>
</dbReference>
<dbReference type="NCBIfam" id="NF011991">
    <property type="entry name" value="PRK15447.1"/>
    <property type="match status" value="1"/>
</dbReference>
<dbReference type="HAMAP" id="MF_02233">
    <property type="entry name" value="UbiV"/>
    <property type="match status" value="1"/>
</dbReference>
<proteinExistence type="inferred from homology"/>
<sequence length="306" mass="34217">MDVMSNAVTQKAGLSLGPLLFNWDDDKIRDFYFAIADEAPVDLVYLGEVVCAKRLAGRNYLPEVMERLERAGKKIILSGLMLVLDDRDMAATEDMATMAENYLIEANDLSLVSLLQGRDHAIGPFVNIYNEATLKYYQDRGAKRISLPPELPAKSLKALAGVATSELEVQVFGRLPLAISARCYHARAHKLHKDGCQYVCDQDPDGLTVDTMDGQQFLTINGLQTLSYSYCNLMAELPELEDMGIQNFRLSPHDVDMVKISRIYRDRLDGKMDLAQANDALETEMFATRFSNGYYHDVAGLEQVNS</sequence>
<dbReference type="EMBL" id="UOEJ01000259">
    <property type="protein sequence ID" value="VAW07111.1"/>
    <property type="molecule type" value="Genomic_DNA"/>
</dbReference>
<evidence type="ECO:0000313" key="1">
    <source>
        <dbReference type="EMBL" id="VAW07111.1"/>
    </source>
</evidence>
<dbReference type="InterPro" id="IPR001539">
    <property type="entry name" value="Peptidase_U32"/>
</dbReference>
<dbReference type="PANTHER" id="PTHR30217">
    <property type="entry name" value="PEPTIDASE U32 FAMILY"/>
    <property type="match status" value="1"/>
</dbReference>
<dbReference type="GO" id="GO:0008233">
    <property type="term" value="F:peptidase activity"/>
    <property type="evidence" value="ECO:0007669"/>
    <property type="project" value="UniProtKB-KW"/>
</dbReference>
<dbReference type="Pfam" id="PF01136">
    <property type="entry name" value="Peptidase_U32"/>
    <property type="match status" value="1"/>
</dbReference>
<accession>A0A3B0SLH6</accession>
<name>A0A3B0SLH6_9ZZZZ</name>
<keyword evidence="1" id="KW-0645">Protease</keyword>
<organism evidence="1">
    <name type="scientific">hydrothermal vent metagenome</name>
    <dbReference type="NCBI Taxonomy" id="652676"/>
    <lineage>
        <taxon>unclassified sequences</taxon>
        <taxon>metagenomes</taxon>
        <taxon>ecological metagenomes</taxon>
    </lineage>
</organism>
<dbReference type="InterPro" id="IPR043693">
    <property type="entry name" value="UbiV"/>
</dbReference>
<dbReference type="AlphaFoldDB" id="A0A3B0SLH6"/>
<keyword evidence="1" id="KW-0378">Hydrolase</keyword>
<reference evidence="1" key="1">
    <citation type="submission" date="2018-06" db="EMBL/GenBank/DDBJ databases">
        <authorList>
            <person name="Zhirakovskaya E."/>
        </authorList>
    </citation>
    <scope>NUCLEOTIDE SEQUENCE</scope>
</reference>